<dbReference type="Pfam" id="PF13546">
    <property type="entry name" value="DDE_5"/>
    <property type="match status" value="1"/>
</dbReference>
<dbReference type="Proteomes" id="UP001156389">
    <property type="component" value="Unassembled WGS sequence"/>
</dbReference>
<feature type="domain" description="Transposase IS701-like DDE" evidence="1">
    <location>
        <begin position="30"/>
        <end position="243"/>
    </location>
</feature>
<gene>
    <name evidence="2" type="ORF">LHJ74_25135</name>
</gene>
<protein>
    <submittedName>
        <fullName evidence="2">Transposase</fullName>
    </submittedName>
</protein>
<comment type="caution">
    <text evidence="2">The sequence shown here is derived from an EMBL/GenBank/DDBJ whole genome shotgun (WGS) entry which is preliminary data.</text>
</comment>
<evidence type="ECO:0000313" key="3">
    <source>
        <dbReference type="Proteomes" id="UP001156389"/>
    </source>
</evidence>
<sequence length="399" mass="44339">MEGTKGREGRPDTAWGGGADDFVTEFSKHMLTSLPRRDQRERGESYVSGLLSTPGRKSMRSIASVVGGGAAEQRLHHFISKSSWDWLPVRRALAGHLERTLLPHAWVIRPMFVVKTGEHTVGVEESFVPQLGRVVNSQKSYSVWMANEEQSAPVNWRMILPSDWLRDTERRRRAEIPDGEDEADPGTVALHTALEPLRTWGLRCRPLVMDVRDHDAGELVRNFFRQGIPFVLRIDGTTPLLPNETLSTGHGDQLLQAQQLVKWVKKASRQVGLTGPQRPVNRPALVTGTKVTLPASGGGLPLQLAGAWTGGRRQPDELWLTNLTDAPPVLLLRLGRLTERVDNDFAEISTRVGVRDFEGRTFGGWHRHVTLSSVAHAIVTLSASRHQGERGERSMSRSA</sequence>
<name>A0ABT2K0I8_9ACTN</name>
<organism evidence="2 3">
    <name type="scientific">Streptomyces gossypii</name>
    <dbReference type="NCBI Taxonomy" id="2883101"/>
    <lineage>
        <taxon>Bacteria</taxon>
        <taxon>Bacillati</taxon>
        <taxon>Actinomycetota</taxon>
        <taxon>Actinomycetes</taxon>
        <taxon>Kitasatosporales</taxon>
        <taxon>Streptomycetaceae</taxon>
        <taxon>Streptomyces</taxon>
    </lineage>
</organism>
<reference evidence="2 3" key="1">
    <citation type="submission" date="2021-10" db="EMBL/GenBank/DDBJ databases">
        <title>Streptomyces gossypii sp. nov., isolated from soil collected from cotton field.</title>
        <authorList>
            <person name="Ge X."/>
            <person name="Chen X."/>
            <person name="Liu W."/>
        </authorList>
    </citation>
    <scope>NUCLEOTIDE SEQUENCE [LARGE SCALE GENOMIC DNA]</scope>
    <source>
        <strain evidence="2 3">N2-109</strain>
    </source>
</reference>
<dbReference type="PANTHER" id="PTHR33627:SF1">
    <property type="entry name" value="TRANSPOSASE"/>
    <property type="match status" value="1"/>
</dbReference>
<dbReference type="InterPro" id="IPR038721">
    <property type="entry name" value="IS701-like_DDE_dom"/>
</dbReference>
<dbReference type="RefSeq" id="WP_260220497.1">
    <property type="nucleotide sequence ID" value="NZ_JAJAGO010000012.1"/>
</dbReference>
<dbReference type="EMBL" id="JAJAGO010000012">
    <property type="protein sequence ID" value="MCT2593149.1"/>
    <property type="molecule type" value="Genomic_DNA"/>
</dbReference>
<dbReference type="InterPro" id="IPR039365">
    <property type="entry name" value="IS701-like"/>
</dbReference>
<evidence type="ECO:0000259" key="1">
    <source>
        <dbReference type="Pfam" id="PF13546"/>
    </source>
</evidence>
<proteinExistence type="predicted"/>
<evidence type="ECO:0000313" key="2">
    <source>
        <dbReference type="EMBL" id="MCT2593149.1"/>
    </source>
</evidence>
<keyword evidence="3" id="KW-1185">Reference proteome</keyword>
<accession>A0ABT2K0I8</accession>
<dbReference type="PANTHER" id="PTHR33627">
    <property type="entry name" value="TRANSPOSASE"/>
    <property type="match status" value="1"/>
</dbReference>